<sequence length="166" mass="18785">MLKEIEQRQSIRKYKNILVEKEKIVEILKAAMNAPTARNTQEWKFKVITNKTALNDIVNLSPYTSMMKEAPCAILVIADLNKAISIEYGLINCSAAIENILIEAVNQGLGTCWCGIAPVEKKIKDFKNYFKLTENEYPVGIVAIGYSNENKPLVDRFNPLNITYLE</sequence>
<accession>A0A1I0D948</accession>
<feature type="domain" description="Nitroreductase" evidence="3">
    <location>
        <begin position="5"/>
        <end position="57"/>
    </location>
</feature>
<proteinExistence type="inferred from homology"/>
<dbReference type="RefSeq" id="WP_092352690.1">
    <property type="nucleotide sequence ID" value="NZ_FOIN01000005.1"/>
</dbReference>
<dbReference type="InterPro" id="IPR000415">
    <property type="entry name" value="Nitroreductase-like"/>
</dbReference>
<dbReference type="Proteomes" id="UP000198558">
    <property type="component" value="Unassembled WGS sequence"/>
</dbReference>
<organism evidence="4 5">
    <name type="scientific">Thomasclavelia cocleata</name>
    <dbReference type="NCBI Taxonomy" id="69824"/>
    <lineage>
        <taxon>Bacteria</taxon>
        <taxon>Bacillati</taxon>
        <taxon>Bacillota</taxon>
        <taxon>Erysipelotrichia</taxon>
        <taxon>Erysipelotrichales</taxon>
        <taxon>Coprobacillaceae</taxon>
        <taxon>Thomasclavelia</taxon>
    </lineage>
</organism>
<evidence type="ECO:0000256" key="2">
    <source>
        <dbReference type="ARBA" id="ARBA00023002"/>
    </source>
</evidence>
<gene>
    <name evidence="4" type="ORF">SAMN04489758_10581</name>
</gene>
<dbReference type="PANTHER" id="PTHR43673:SF10">
    <property type="entry name" value="NADH DEHYDROGENASE_NAD(P)H NITROREDUCTASE XCC3605-RELATED"/>
    <property type="match status" value="1"/>
</dbReference>
<dbReference type="EMBL" id="FOIN01000005">
    <property type="protein sequence ID" value="SET28822.1"/>
    <property type="molecule type" value="Genomic_DNA"/>
</dbReference>
<dbReference type="PANTHER" id="PTHR43673">
    <property type="entry name" value="NAD(P)H NITROREDUCTASE YDGI-RELATED"/>
    <property type="match status" value="1"/>
</dbReference>
<dbReference type="GeneID" id="78287804"/>
<dbReference type="AlphaFoldDB" id="A0A1I0D948"/>
<feature type="domain" description="Nitroreductase" evidence="3">
    <location>
        <begin position="65"/>
        <end position="146"/>
    </location>
</feature>
<reference evidence="5" key="1">
    <citation type="submission" date="2016-10" db="EMBL/GenBank/DDBJ databases">
        <authorList>
            <person name="Varghese N."/>
            <person name="Submissions S."/>
        </authorList>
    </citation>
    <scope>NUCLEOTIDE SEQUENCE [LARGE SCALE GENOMIC DNA]</scope>
    <source>
        <strain evidence="5">DSM 1551</strain>
    </source>
</reference>
<evidence type="ECO:0000313" key="5">
    <source>
        <dbReference type="Proteomes" id="UP000198558"/>
    </source>
</evidence>
<keyword evidence="2" id="KW-0560">Oxidoreductase</keyword>
<dbReference type="InterPro" id="IPR029479">
    <property type="entry name" value="Nitroreductase"/>
</dbReference>
<evidence type="ECO:0000313" key="4">
    <source>
        <dbReference type="EMBL" id="SET28822.1"/>
    </source>
</evidence>
<comment type="similarity">
    <text evidence="1">Belongs to the nitroreductase family.</text>
</comment>
<dbReference type="Pfam" id="PF00881">
    <property type="entry name" value="Nitroreductase"/>
    <property type="match status" value="2"/>
</dbReference>
<dbReference type="Gene3D" id="3.40.109.10">
    <property type="entry name" value="NADH Oxidase"/>
    <property type="match status" value="1"/>
</dbReference>
<keyword evidence="5" id="KW-1185">Reference proteome</keyword>
<evidence type="ECO:0000259" key="3">
    <source>
        <dbReference type="Pfam" id="PF00881"/>
    </source>
</evidence>
<protein>
    <submittedName>
        <fullName evidence="4">Nitroreductase</fullName>
    </submittedName>
</protein>
<dbReference type="SUPFAM" id="SSF55469">
    <property type="entry name" value="FMN-dependent nitroreductase-like"/>
    <property type="match status" value="1"/>
</dbReference>
<name>A0A1I0D948_9FIRM</name>
<evidence type="ECO:0000256" key="1">
    <source>
        <dbReference type="ARBA" id="ARBA00007118"/>
    </source>
</evidence>
<dbReference type="OrthoDB" id="9783470at2"/>
<dbReference type="GO" id="GO:0016491">
    <property type="term" value="F:oxidoreductase activity"/>
    <property type="evidence" value="ECO:0007669"/>
    <property type="project" value="UniProtKB-KW"/>
</dbReference>